<dbReference type="OMA" id="FYGSCCT"/>
<sequence>MATTTTEESSPVPTTVAPQQPDLEDSLKPNSEAEAELGETQCDREEKEDEEHDEVGRSCDSEQENTKGKSLDPEWVEERFRIDRKKLETMLYAPKHEGVETGEEFFERVMRETNTQVKWPSKLKIGAKSKKDPHVKVEGKRANVLEAKRKILEVLETRVNKVTLKMDVAYTEHSHVIGKGGGNIKKVMEALPDPGSPLIQQVVQTLGVSVSFRAMFKYHAVTIYTITSQKATCILMDLLLGAEVAGGIVSSQLDVTSQQHLFLLGQNGAHFLSVMHQTQTQIILPDLSAPQSPPSLLIQGSPDGVCLARQQLMDCLPMCLMFDMREDGEADPCKLAQMMRNLGVFISVKPKVKQTSKSVVVKGLERNISCLYEARRLLLGLDSSETVKIAEMTPGSLLPGSGLTNYWLNMLLQQLRLSEQGESPVPPRPSPPPGLTSPTEEGRAGPKGTDGRPLEKILENEDQFGQHESSEGVAMSSSETCDALKSSISRIGLNGRRGSLQGPEIAKVFSQGRRHSTGQVPAILPSLSNQRKKKFNFMHYLPTPFPKKLLATRAMQRKPIVTEVRTPTDTWSGLGFSKSMPAEAVKELRNISRRNYKPYLSTGNNQQQTGKVANGSDSENWRDRRGSTSSSQPISSSLSSSSSSPSSPLTTFSSSSSFPRSPSPHLTDDLPELLGQLGLLKYIDVFEQQEIDYQTFLTLSDEDLKEVGVSTFGARRKMLLAISGESLKRLSDTPAVKPGYLEGGASGRLPRIMDVEAAAQSSRW</sequence>
<dbReference type="Pfam" id="PF22985">
    <property type="entry name" value="KH_BICC1"/>
    <property type="match status" value="1"/>
</dbReference>
<dbReference type="Ensembl" id="ENSNBRT00000011983.1">
    <property type="protein sequence ID" value="ENSNBRP00000011652.1"/>
    <property type="gene ID" value="ENSNBRG00000009053.1"/>
</dbReference>
<feature type="compositionally biased region" description="Low complexity" evidence="3">
    <location>
        <begin position="627"/>
        <end position="664"/>
    </location>
</feature>
<proteinExistence type="predicted"/>
<name>A0A3Q4H5F3_NEOBR</name>
<dbReference type="InterPro" id="IPR001660">
    <property type="entry name" value="SAM"/>
</dbReference>
<dbReference type="Pfam" id="PF24234">
    <property type="entry name" value="KH_BICC1_1st"/>
    <property type="match status" value="1"/>
</dbReference>
<feature type="domain" description="SAM" evidence="4">
    <location>
        <begin position="668"/>
        <end position="722"/>
    </location>
</feature>
<dbReference type="SUPFAM" id="SSF47769">
    <property type="entry name" value="SAM/Pointed domain"/>
    <property type="match status" value="1"/>
</dbReference>
<dbReference type="STRING" id="32507.ENSNBRP00000011652"/>
<feature type="compositionally biased region" description="Low complexity" evidence="3">
    <location>
        <begin position="1"/>
        <end position="16"/>
    </location>
</feature>
<dbReference type="AlphaFoldDB" id="A0A3Q4H5F3"/>
<feature type="region of interest" description="Disordered" evidence="3">
    <location>
        <begin position="596"/>
        <end position="669"/>
    </location>
</feature>
<dbReference type="GO" id="GO:0005737">
    <property type="term" value="C:cytoplasm"/>
    <property type="evidence" value="ECO:0007669"/>
    <property type="project" value="TreeGrafter"/>
</dbReference>
<dbReference type="PANTHER" id="PTHR10627:SF59">
    <property type="entry name" value="BICAUDAL C HOMOLOG 2"/>
    <property type="match status" value="1"/>
</dbReference>
<evidence type="ECO:0000259" key="4">
    <source>
        <dbReference type="PROSITE" id="PS50105"/>
    </source>
</evidence>
<dbReference type="PROSITE" id="PS50084">
    <property type="entry name" value="KH_TYPE_1"/>
    <property type="match status" value="2"/>
</dbReference>
<keyword evidence="1" id="KW-0677">Repeat</keyword>
<dbReference type="InterPro" id="IPR013761">
    <property type="entry name" value="SAM/pointed_sf"/>
</dbReference>
<evidence type="ECO:0000256" key="1">
    <source>
        <dbReference type="ARBA" id="ARBA00022737"/>
    </source>
</evidence>
<dbReference type="InterPro" id="IPR054727">
    <property type="entry name" value="BICC1_KH"/>
</dbReference>
<feature type="region of interest" description="Disordered" evidence="3">
    <location>
        <begin position="419"/>
        <end position="453"/>
    </location>
</feature>
<dbReference type="InterPro" id="IPR036612">
    <property type="entry name" value="KH_dom_type_1_sf"/>
</dbReference>
<dbReference type="Gene3D" id="3.30.310.270">
    <property type="match status" value="1"/>
</dbReference>
<dbReference type="GeneTree" id="ENSGT00940000166070"/>
<feature type="compositionally biased region" description="Pro residues" evidence="3">
    <location>
        <begin position="424"/>
        <end position="435"/>
    </location>
</feature>
<dbReference type="Bgee" id="ENSNBRG00000009053">
    <property type="expression patterns" value="Expressed in brain"/>
</dbReference>
<dbReference type="InterPro" id="IPR047549">
    <property type="entry name" value="BICC1_KH-I_rpt1"/>
</dbReference>
<dbReference type="CDD" id="cd22420">
    <property type="entry name" value="KH-I_BICC1_rpt1"/>
    <property type="match status" value="1"/>
</dbReference>
<dbReference type="SMART" id="SM00454">
    <property type="entry name" value="SAM"/>
    <property type="match status" value="1"/>
</dbReference>
<dbReference type="GO" id="GO:0003723">
    <property type="term" value="F:RNA binding"/>
    <property type="evidence" value="ECO:0007669"/>
    <property type="project" value="UniProtKB-UniRule"/>
</dbReference>
<feature type="compositionally biased region" description="Basic and acidic residues" evidence="3">
    <location>
        <begin position="440"/>
        <end position="453"/>
    </location>
</feature>
<dbReference type="PANTHER" id="PTHR10627">
    <property type="entry name" value="SCP160"/>
    <property type="match status" value="1"/>
</dbReference>
<feature type="compositionally biased region" description="Polar residues" evidence="3">
    <location>
        <begin position="601"/>
        <end position="618"/>
    </location>
</feature>
<dbReference type="SMART" id="SM00322">
    <property type="entry name" value="KH"/>
    <property type="match status" value="2"/>
</dbReference>
<keyword evidence="2" id="KW-0694">RNA-binding</keyword>
<dbReference type="Gene3D" id="3.30.1370.10">
    <property type="entry name" value="K Homology domain, type 1"/>
    <property type="match status" value="1"/>
</dbReference>
<evidence type="ECO:0000256" key="3">
    <source>
        <dbReference type="SAM" id="MobiDB-lite"/>
    </source>
</evidence>
<evidence type="ECO:0000313" key="6">
    <source>
        <dbReference type="Proteomes" id="UP000261580"/>
    </source>
</evidence>
<dbReference type="PROSITE" id="PS50105">
    <property type="entry name" value="SAM_DOMAIN"/>
    <property type="match status" value="1"/>
</dbReference>
<dbReference type="Proteomes" id="UP000261580">
    <property type="component" value="Unassembled WGS sequence"/>
</dbReference>
<dbReference type="Pfam" id="PF00536">
    <property type="entry name" value="SAM_1"/>
    <property type="match status" value="1"/>
</dbReference>
<feature type="region of interest" description="Disordered" evidence="3">
    <location>
        <begin position="1"/>
        <end position="72"/>
    </location>
</feature>
<dbReference type="Gene3D" id="1.10.150.50">
    <property type="entry name" value="Transcription Factor, Ets-1"/>
    <property type="match status" value="1"/>
</dbReference>
<reference evidence="5" key="1">
    <citation type="submission" date="2025-08" db="UniProtKB">
        <authorList>
            <consortium name="Ensembl"/>
        </authorList>
    </citation>
    <scope>IDENTIFICATION</scope>
</reference>
<reference evidence="5" key="2">
    <citation type="submission" date="2025-09" db="UniProtKB">
        <authorList>
            <consortium name="Ensembl"/>
        </authorList>
    </citation>
    <scope>IDENTIFICATION</scope>
</reference>
<protein>
    <submittedName>
        <fullName evidence="5">Bicaudal C homolog 2</fullName>
    </submittedName>
</protein>
<organism evidence="5 6">
    <name type="scientific">Neolamprologus brichardi</name>
    <name type="common">Fairy cichlid</name>
    <name type="synonym">Lamprologus brichardi</name>
    <dbReference type="NCBI Taxonomy" id="32507"/>
    <lineage>
        <taxon>Eukaryota</taxon>
        <taxon>Metazoa</taxon>
        <taxon>Chordata</taxon>
        <taxon>Craniata</taxon>
        <taxon>Vertebrata</taxon>
        <taxon>Euteleostomi</taxon>
        <taxon>Actinopterygii</taxon>
        <taxon>Neopterygii</taxon>
        <taxon>Teleostei</taxon>
        <taxon>Neoteleostei</taxon>
        <taxon>Acanthomorphata</taxon>
        <taxon>Ovalentaria</taxon>
        <taxon>Cichlomorphae</taxon>
        <taxon>Cichliformes</taxon>
        <taxon>Cichlidae</taxon>
        <taxon>African cichlids</taxon>
        <taxon>Pseudocrenilabrinae</taxon>
        <taxon>Lamprologini</taxon>
        <taxon>Neolamprologus</taxon>
    </lineage>
</organism>
<dbReference type="InterPro" id="IPR004087">
    <property type="entry name" value="KH_dom"/>
</dbReference>
<evidence type="ECO:0000256" key="2">
    <source>
        <dbReference type="PROSITE-ProRule" id="PRU00117"/>
    </source>
</evidence>
<dbReference type="SUPFAM" id="SSF54791">
    <property type="entry name" value="Eukaryotic type KH-domain (KH-domain type I)"/>
    <property type="match status" value="2"/>
</dbReference>
<feature type="compositionally biased region" description="Basic and acidic residues" evidence="3">
    <location>
        <begin position="54"/>
        <end position="72"/>
    </location>
</feature>
<accession>A0A3Q4H5F3</accession>
<evidence type="ECO:0000313" key="5">
    <source>
        <dbReference type="Ensembl" id="ENSNBRP00000011652.1"/>
    </source>
</evidence>
<keyword evidence="6" id="KW-1185">Reference proteome</keyword>